<name>A0A344PNQ0_9RHOB</name>
<dbReference type="SUPFAM" id="SSF55729">
    <property type="entry name" value="Acyl-CoA N-acyltransferases (Nat)"/>
    <property type="match status" value="1"/>
</dbReference>
<dbReference type="AlphaFoldDB" id="A0A344PNQ0"/>
<keyword evidence="4" id="KW-1185">Reference proteome</keyword>
<sequence length="236" mass="26321">MSQSPADPTRPIDETVVGFTPPPAPGDDAVIEGRTVRLERLNAARHAADIHAAAHGADWIWDYLGYGPFRSEAEYRAWMEGVEAGRDPCFYAFVDKASGRALGLGSLMRVDVPNGVIEVGHIMITPAMQRTTAASEAIMLMVGWAFRNGYRRVEWKCDALNAPSRAAADRYGFSPEGVFRQHMIIKGRNRDTAWFAMTDRDWPAIRARWDAWLAPSNFDAEGRQREPLMGRDRQAG</sequence>
<keyword evidence="3" id="KW-0808">Transferase</keyword>
<dbReference type="GO" id="GO:0008999">
    <property type="term" value="F:protein-N-terminal-alanine acetyltransferase activity"/>
    <property type="evidence" value="ECO:0007669"/>
    <property type="project" value="TreeGrafter"/>
</dbReference>
<dbReference type="InterPro" id="IPR000182">
    <property type="entry name" value="GNAT_dom"/>
</dbReference>
<evidence type="ECO:0000259" key="2">
    <source>
        <dbReference type="PROSITE" id="PS51186"/>
    </source>
</evidence>
<dbReference type="EMBL" id="CP030918">
    <property type="protein sequence ID" value="AXC51005.1"/>
    <property type="molecule type" value="Genomic_DNA"/>
</dbReference>
<dbReference type="FunFam" id="3.40.630.30:FF:000047">
    <property type="entry name" value="Acetyltransferase, GNAT family"/>
    <property type="match status" value="1"/>
</dbReference>
<feature type="domain" description="N-acetyltransferase" evidence="2">
    <location>
        <begin position="36"/>
        <end position="191"/>
    </location>
</feature>
<accession>A0A344PNQ0</accession>
<protein>
    <submittedName>
        <fullName evidence="3">N-acetyltransferase</fullName>
    </submittedName>
</protein>
<dbReference type="PANTHER" id="PTHR43441">
    <property type="entry name" value="RIBOSOMAL-PROTEIN-SERINE ACETYLTRANSFERASE"/>
    <property type="match status" value="1"/>
</dbReference>
<dbReference type="OrthoDB" id="5295305at2"/>
<evidence type="ECO:0000313" key="4">
    <source>
        <dbReference type="Proteomes" id="UP000252023"/>
    </source>
</evidence>
<evidence type="ECO:0000256" key="1">
    <source>
        <dbReference type="SAM" id="MobiDB-lite"/>
    </source>
</evidence>
<dbReference type="Gene3D" id="3.40.630.30">
    <property type="match status" value="1"/>
</dbReference>
<dbReference type="RefSeq" id="WP_114077293.1">
    <property type="nucleotide sequence ID" value="NZ_CP030918.1"/>
</dbReference>
<dbReference type="InterPro" id="IPR016181">
    <property type="entry name" value="Acyl_CoA_acyltransferase"/>
</dbReference>
<reference evidence="4" key="1">
    <citation type="submission" date="2018-07" db="EMBL/GenBank/DDBJ databases">
        <title>Genome sequencing of Paracoccus sp. SC2-6.</title>
        <authorList>
            <person name="Heo J."/>
            <person name="Kim S.-J."/>
            <person name="Kwon S.-W."/>
        </authorList>
    </citation>
    <scope>NUCLEOTIDE SEQUENCE [LARGE SCALE GENOMIC DNA]</scope>
    <source>
        <strain evidence="4">SC2-6</strain>
    </source>
</reference>
<dbReference type="PANTHER" id="PTHR43441:SF2">
    <property type="entry name" value="FAMILY ACETYLTRANSFERASE, PUTATIVE (AFU_ORTHOLOGUE AFUA_7G00850)-RELATED"/>
    <property type="match status" value="1"/>
</dbReference>
<evidence type="ECO:0000313" key="3">
    <source>
        <dbReference type="EMBL" id="AXC51005.1"/>
    </source>
</evidence>
<organism evidence="3 4">
    <name type="scientific">Paracoccus suum</name>
    <dbReference type="NCBI Taxonomy" id="2259340"/>
    <lineage>
        <taxon>Bacteria</taxon>
        <taxon>Pseudomonadati</taxon>
        <taxon>Pseudomonadota</taxon>
        <taxon>Alphaproteobacteria</taxon>
        <taxon>Rhodobacterales</taxon>
        <taxon>Paracoccaceae</taxon>
        <taxon>Paracoccus</taxon>
    </lineage>
</organism>
<dbReference type="KEGG" id="pars:DRW48_01920"/>
<dbReference type="InterPro" id="IPR051908">
    <property type="entry name" value="Ribosomal_N-acetyltransferase"/>
</dbReference>
<dbReference type="Proteomes" id="UP000252023">
    <property type="component" value="Chromosome"/>
</dbReference>
<proteinExistence type="predicted"/>
<dbReference type="GO" id="GO:1990189">
    <property type="term" value="F:protein N-terminal-serine acetyltransferase activity"/>
    <property type="evidence" value="ECO:0007669"/>
    <property type="project" value="TreeGrafter"/>
</dbReference>
<gene>
    <name evidence="3" type="ORF">DRW48_01920</name>
</gene>
<feature type="region of interest" description="Disordered" evidence="1">
    <location>
        <begin position="1"/>
        <end position="26"/>
    </location>
</feature>
<dbReference type="PROSITE" id="PS51186">
    <property type="entry name" value="GNAT"/>
    <property type="match status" value="1"/>
</dbReference>
<dbReference type="Pfam" id="PF13302">
    <property type="entry name" value="Acetyltransf_3"/>
    <property type="match status" value="1"/>
</dbReference>